<dbReference type="GO" id="GO:0016020">
    <property type="term" value="C:membrane"/>
    <property type="evidence" value="ECO:0007669"/>
    <property type="project" value="UniProtKB-SubCell"/>
</dbReference>
<evidence type="ECO:0000256" key="13">
    <source>
        <dbReference type="ARBA" id="ARBA00023264"/>
    </source>
</evidence>
<evidence type="ECO:0000256" key="6">
    <source>
        <dbReference type="ARBA" id="ARBA00022516"/>
    </source>
</evidence>
<evidence type="ECO:0000256" key="4">
    <source>
        <dbReference type="ARBA" id="ARBA00013170"/>
    </source>
</evidence>
<organism evidence="17">
    <name type="scientific">uncultured Thiotrichaceae bacterium</name>
    <dbReference type="NCBI Taxonomy" id="298394"/>
    <lineage>
        <taxon>Bacteria</taxon>
        <taxon>Pseudomonadati</taxon>
        <taxon>Pseudomonadota</taxon>
        <taxon>Gammaproteobacteria</taxon>
        <taxon>Thiotrichales</taxon>
        <taxon>Thiotrichaceae</taxon>
        <taxon>environmental samples</taxon>
    </lineage>
</organism>
<evidence type="ECO:0000256" key="11">
    <source>
        <dbReference type="ARBA" id="ARBA00023136"/>
    </source>
</evidence>
<dbReference type="InterPro" id="IPR048254">
    <property type="entry name" value="CDP_ALCOHOL_P_TRANSF_CS"/>
</dbReference>
<keyword evidence="12" id="KW-0594">Phospholipid biosynthesis</keyword>
<evidence type="ECO:0000256" key="16">
    <source>
        <dbReference type="SAM" id="Phobius"/>
    </source>
</evidence>
<evidence type="ECO:0000256" key="1">
    <source>
        <dbReference type="ARBA" id="ARBA00004141"/>
    </source>
</evidence>
<dbReference type="PROSITE" id="PS00379">
    <property type="entry name" value="CDP_ALCOHOL_P_TRANSF"/>
    <property type="match status" value="1"/>
</dbReference>
<dbReference type="GO" id="GO:0008444">
    <property type="term" value="F:CDP-diacylglycerol-glycerol-3-phosphate 3-phosphatidyltransferase activity"/>
    <property type="evidence" value="ECO:0007669"/>
    <property type="project" value="UniProtKB-EC"/>
</dbReference>
<evidence type="ECO:0000256" key="9">
    <source>
        <dbReference type="ARBA" id="ARBA00022989"/>
    </source>
</evidence>
<evidence type="ECO:0000256" key="7">
    <source>
        <dbReference type="ARBA" id="ARBA00022679"/>
    </source>
</evidence>
<dbReference type="Pfam" id="PF01066">
    <property type="entry name" value="CDP-OH_P_transf"/>
    <property type="match status" value="1"/>
</dbReference>
<keyword evidence="11 16" id="KW-0472">Membrane</keyword>
<dbReference type="GO" id="GO:0032049">
    <property type="term" value="P:cardiolipin biosynthetic process"/>
    <property type="evidence" value="ECO:0007669"/>
    <property type="project" value="TreeGrafter"/>
</dbReference>
<dbReference type="EC" id="2.7.8.5" evidence="4"/>
<dbReference type="Gene3D" id="1.20.120.1760">
    <property type="match status" value="1"/>
</dbReference>
<evidence type="ECO:0000256" key="14">
    <source>
        <dbReference type="ARBA" id="ARBA00048586"/>
    </source>
</evidence>
<evidence type="ECO:0000256" key="15">
    <source>
        <dbReference type="RuleBase" id="RU003750"/>
    </source>
</evidence>
<gene>
    <name evidence="17" type="ORF">HELGO_WM8388</name>
</gene>
<comment type="catalytic activity">
    <reaction evidence="14">
        <text>a CDP-1,2-diacyl-sn-glycerol + sn-glycerol 3-phosphate = a 1,2-diacyl-sn-glycero-3-phospho-(1'-sn-glycero-3'-phosphate) + CMP + H(+)</text>
        <dbReference type="Rhea" id="RHEA:12593"/>
        <dbReference type="ChEBI" id="CHEBI:15378"/>
        <dbReference type="ChEBI" id="CHEBI:57597"/>
        <dbReference type="ChEBI" id="CHEBI:58332"/>
        <dbReference type="ChEBI" id="CHEBI:60110"/>
        <dbReference type="ChEBI" id="CHEBI:60377"/>
        <dbReference type="EC" id="2.7.8.5"/>
    </reaction>
</comment>
<name>A0A6S6U6P2_9GAMM</name>
<evidence type="ECO:0000256" key="12">
    <source>
        <dbReference type="ARBA" id="ARBA00023209"/>
    </source>
</evidence>
<keyword evidence="9 16" id="KW-1133">Transmembrane helix</keyword>
<reference evidence="17" key="1">
    <citation type="submission" date="2020-01" db="EMBL/GenBank/DDBJ databases">
        <authorList>
            <person name="Meier V. D."/>
            <person name="Meier V D."/>
        </authorList>
    </citation>
    <scope>NUCLEOTIDE SEQUENCE</scope>
    <source>
        <strain evidence="17">HLG_WM_MAG_07</strain>
    </source>
</reference>
<feature type="transmembrane region" description="Helical" evidence="16">
    <location>
        <begin position="162"/>
        <end position="180"/>
    </location>
</feature>
<dbReference type="InterPro" id="IPR004570">
    <property type="entry name" value="Phosphatidylglycerol_P_synth"/>
</dbReference>
<feature type="transmembrane region" description="Helical" evidence="16">
    <location>
        <begin position="95"/>
        <end position="118"/>
    </location>
</feature>
<keyword evidence="6" id="KW-0444">Lipid biosynthesis</keyword>
<feature type="transmembrane region" description="Helical" evidence="16">
    <location>
        <begin position="138"/>
        <end position="156"/>
    </location>
</feature>
<dbReference type="InterPro" id="IPR000462">
    <property type="entry name" value="CDP-OH_P_trans"/>
</dbReference>
<keyword evidence="8 16" id="KW-0812">Transmembrane</keyword>
<comment type="pathway">
    <text evidence="2">Phospholipid metabolism; phosphatidylglycerol biosynthesis; phosphatidylglycerol from CDP-diacylglycerol: step 1/2.</text>
</comment>
<evidence type="ECO:0000256" key="10">
    <source>
        <dbReference type="ARBA" id="ARBA00023098"/>
    </source>
</evidence>
<feature type="transmembrane region" description="Helical" evidence="16">
    <location>
        <begin position="38"/>
        <end position="57"/>
    </location>
</feature>
<feature type="transmembrane region" description="Helical" evidence="16">
    <location>
        <begin position="12"/>
        <end position="32"/>
    </location>
</feature>
<keyword evidence="7 15" id="KW-0808">Transferase</keyword>
<evidence type="ECO:0000256" key="3">
    <source>
        <dbReference type="ARBA" id="ARBA00010441"/>
    </source>
</evidence>
<protein>
    <recommendedName>
        <fullName evidence="5">CDP-diacylglycerol--glycerol-3-phosphate 3-phosphatidyltransferase</fullName>
        <ecNumber evidence="4">2.7.8.5</ecNumber>
    </recommendedName>
</protein>
<dbReference type="AlphaFoldDB" id="A0A6S6U6P2"/>
<evidence type="ECO:0000256" key="5">
    <source>
        <dbReference type="ARBA" id="ARBA00014944"/>
    </source>
</evidence>
<dbReference type="GO" id="GO:0043337">
    <property type="term" value="F:cardiolipin synthase (CMP-forming)"/>
    <property type="evidence" value="ECO:0007669"/>
    <property type="project" value="TreeGrafter"/>
</dbReference>
<sequence length="189" mass="21589">MLLWSWFNTLKYIPNIITILRILLIAPIIWLIWKESYYEALVLVIIAGVSDGVDGFLARYFHWQTPSGAVLDPLADKILLISLFVVFGLKELIPLWLVAIVILRDIIILAGATAYHFVTKNLEMRPILVSKVNTFLQIGLMILVSLQLAQFAIPAWFHDAMIVLVAVSTLLSGFSYMFLWSKYTYENKK</sequence>
<dbReference type="EMBL" id="CACVAY010000140">
    <property type="protein sequence ID" value="CAA6827415.1"/>
    <property type="molecule type" value="Genomic_DNA"/>
</dbReference>
<proteinExistence type="inferred from homology"/>
<dbReference type="PIRSF" id="PIRSF000847">
    <property type="entry name" value="Phos_ph_gly_syn"/>
    <property type="match status" value="1"/>
</dbReference>
<dbReference type="InterPro" id="IPR050324">
    <property type="entry name" value="CDP-alcohol_PTase-I"/>
</dbReference>
<comment type="subcellular location">
    <subcellularLocation>
        <location evidence="1">Membrane</location>
        <topology evidence="1">Multi-pass membrane protein</topology>
    </subcellularLocation>
</comment>
<evidence type="ECO:0000256" key="8">
    <source>
        <dbReference type="ARBA" id="ARBA00022692"/>
    </source>
</evidence>
<dbReference type="PANTHER" id="PTHR14269:SF60">
    <property type="entry name" value="CARDIOLIPIN SYNTHASE (CMP-FORMING)"/>
    <property type="match status" value="1"/>
</dbReference>
<evidence type="ECO:0000256" key="2">
    <source>
        <dbReference type="ARBA" id="ARBA00005042"/>
    </source>
</evidence>
<dbReference type="InterPro" id="IPR043130">
    <property type="entry name" value="CDP-OH_PTrfase_TM_dom"/>
</dbReference>
<evidence type="ECO:0000313" key="17">
    <source>
        <dbReference type="EMBL" id="CAA6827415.1"/>
    </source>
</evidence>
<dbReference type="PANTHER" id="PTHR14269">
    <property type="entry name" value="CDP-DIACYLGLYCEROL--GLYCEROL-3-PHOSPHATE 3-PHOSPHATIDYLTRANSFERASE-RELATED"/>
    <property type="match status" value="1"/>
</dbReference>
<keyword evidence="10" id="KW-0443">Lipid metabolism</keyword>
<comment type="similarity">
    <text evidence="3 15">Belongs to the CDP-alcohol phosphatidyltransferase class-I family.</text>
</comment>
<accession>A0A6S6U6P2</accession>
<keyword evidence="13" id="KW-1208">Phospholipid metabolism</keyword>